<dbReference type="Proteomes" id="UP000261540">
    <property type="component" value="Unplaced"/>
</dbReference>
<dbReference type="RefSeq" id="XP_023655508.1">
    <property type="nucleotide sequence ID" value="XM_023799740.2"/>
</dbReference>
<evidence type="ECO:0000313" key="15">
    <source>
        <dbReference type="Proteomes" id="UP000261540"/>
    </source>
</evidence>
<comment type="similarity">
    <text evidence="2">Belongs to the syndecan proteoglycan family.</text>
</comment>
<evidence type="ECO:0000256" key="11">
    <source>
        <dbReference type="SAM" id="Phobius"/>
    </source>
</evidence>
<evidence type="ECO:0000256" key="10">
    <source>
        <dbReference type="SAM" id="MobiDB-lite"/>
    </source>
</evidence>
<keyword evidence="12" id="KW-0732">Signal</keyword>
<evidence type="ECO:0000256" key="12">
    <source>
        <dbReference type="SAM" id="SignalP"/>
    </source>
</evidence>
<evidence type="ECO:0000256" key="4">
    <source>
        <dbReference type="ARBA" id="ARBA00022692"/>
    </source>
</evidence>
<evidence type="ECO:0000256" key="6">
    <source>
        <dbReference type="ARBA" id="ARBA00022989"/>
    </source>
</evidence>
<proteinExistence type="inferred from homology"/>
<evidence type="ECO:0000256" key="1">
    <source>
        <dbReference type="ARBA" id="ARBA00004479"/>
    </source>
</evidence>
<keyword evidence="6 11" id="KW-1133">Transmembrane helix</keyword>
<accession>A0A3B3QMT9</accession>
<dbReference type="GeneTree" id="ENSGT00940000160663"/>
<dbReference type="PANTHER" id="PTHR10915">
    <property type="entry name" value="SYNDECAN"/>
    <property type="match status" value="1"/>
</dbReference>
<dbReference type="GO" id="GO:0009986">
    <property type="term" value="C:cell surface"/>
    <property type="evidence" value="ECO:0007669"/>
    <property type="project" value="TreeGrafter"/>
</dbReference>
<organism evidence="14 15">
    <name type="scientific">Paramormyrops kingsleyae</name>
    <dbReference type="NCBI Taxonomy" id="1676925"/>
    <lineage>
        <taxon>Eukaryota</taxon>
        <taxon>Metazoa</taxon>
        <taxon>Chordata</taxon>
        <taxon>Craniata</taxon>
        <taxon>Vertebrata</taxon>
        <taxon>Euteleostomi</taxon>
        <taxon>Actinopterygii</taxon>
        <taxon>Neopterygii</taxon>
        <taxon>Teleostei</taxon>
        <taxon>Osteoglossocephala</taxon>
        <taxon>Osteoglossomorpha</taxon>
        <taxon>Osteoglossiformes</taxon>
        <taxon>Mormyridae</taxon>
        <taxon>Paramormyrops</taxon>
    </lineage>
</organism>
<comment type="similarity">
    <text evidence="3">Belongs to the neurexin family.</text>
</comment>
<dbReference type="PANTHER" id="PTHR10915:SF3">
    <property type="entry name" value="SYNDECAN-4"/>
    <property type="match status" value="1"/>
</dbReference>
<feature type="transmembrane region" description="Helical" evidence="11">
    <location>
        <begin position="149"/>
        <end position="173"/>
    </location>
</feature>
<dbReference type="Pfam" id="PF01034">
    <property type="entry name" value="Syndecan"/>
    <property type="match status" value="1"/>
</dbReference>
<dbReference type="InterPro" id="IPR001050">
    <property type="entry name" value="Syndecan"/>
</dbReference>
<evidence type="ECO:0000256" key="3">
    <source>
        <dbReference type="ARBA" id="ARBA00010241"/>
    </source>
</evidence>
<sequence>MKIIILLLVASVYAESQVRETETWIPKPKPEDLQEMLVSSGDSPVDPDFTSDLDLDFNMDDEDDEDYDMSGSGDGDLWSSSIIPTTKLDVNDNKIPDEDQSNRPRVLVNDDELVKKNEVAELASADRGSQMPNVLMAHANEDIFKKTEVVAALIAGGSVGLVIAGLLILLLFYRLKKKDEGTYDLGKRPIYKKAPTTEIYA</sequence>
<comment type="subcellular location">
    <subcellularLocation>
        <location evidence="1">Membrane</location>
        <topology evidence="1">Single-pass type I membrane protein</topology>
    </subcellularLocation>
</comment>
<keyword evidence="9" id="KW-0357">Heparan sulfate</keyword>
<evidence type="ECO:0000256" key="8">
    <source>
        <dbReference type="ARBA" id="ARBA00023180"/>
    </source>
</evidence>
<protein>
    <submittedName>
        <fullName evidence="14">Syndecan 4</fullName>
    </submittedName>
</protein>
<evidence type="ECO:0000256" key="2">
    <source>
        <dbReference type="ARBA" id="ARBA00005343"/>
    </source>
</evidence>
<feature type="chain" id="PRO_5017250253" evidence="12">
    <location>
        <begin position="17"/>
        <end position="201"/>
    </location>
</feature>
<evidence type="ECO:0000259" key="13">
    <source>
        <dbReference type="Pfam" id="PF01034"/>
    </source>
</evidence>
<dbReference type="GO" id="GO:0016477">
    <property type="term" value="P:cell migration"/>
    <property type="evidence" value="ECO:0007669"/>
    <property type="project" value="TreeGrafter"/>
</dbReference>
<evidence type="ECO:0000256" key="7">
    <source>
        <dbReference type="ARBA" id="ARBA00023136"/>
    </source>
</evidence>
<dbReference type="Ensembl" id="ENSPKIT00000031208.1">
    <property type="protein sequence ID" value="ENSPKIP00000007164.1"/>
    <property type="gene ID" value="ENSPKIG00000023174.1"/>
</dbReference>
<feature type="signal peptide" evidence="12">
    <location>
        <begin position="1"/>
        <end position="16"/>
    </location>
</feature>
<keyword evidence="15" id="KW-1185">Reference proteome</keyword>
<feature type="domain" description="Syndecan/Neurexin" evidence="13">
    <location>
        <begin position="143"/>
        <end position="198"/>
    </location>
</feature>
<keyword evidence="5" id="KW-0654">Proteoglycan</keyword>
<dbReference type="GeneID" id="111837559"/>
<feature type="compositionally biased region" description="Acidic residues" evidence="10">
    <location>
        <begin position="49"/>
        <end position="68"/>
    </location>
</feature>
<dbReference type="InterPro" id="IPR027789">
    <property type="entry name" value="Syndecan/Neurexin_dom"/>
</dbReference>
<reference evidence="14" key="2">
    <citation type="submission" date="2025-09" db="UniProtKB">
        <authorList>
            <consortium name="Ensembl"/>
        </authorList>
    </citation>
    <scope>IDENTIFICATION</scope>
</reference>
<dbReference type="OrthoDB" id="10044468at2759"/>
<evidence type="ECO:0000256" key="5">
    <source>
        <dbReference type="ARBA" id="ARBA00022974"/>
    </source>
</evidence>
<dbReference type="STRING" id="1676925.ENSPKIP00000007164"/>
<keyword evidence="4 11" id="KW-0812">Transmembrane</keyword>
<evidence type="ECO:0000256" key="9">
    <source>
        <dbReference type="ARBA" id="ARBA00023207"/>
    </source>
</evidence>
<dbReference type="AlphaFoldDB" id="A0A3B3QMT9"/>
<name>A0A3B3QMT9_9TELE</name>
<keyword evidence="7 11" id="KW-0472">Membrane</keyword>
<evidence type="ECO:0000313" key="14">
    <source>
        <dbReference type="Ensembl" id="ENSPKIP00000007164.1"/>
    </source>
</evidence>
<dbReference type="GO" id="GO:0016020">
    <property type="term" value="C:membrane"/>
    <property type="evidence" value="ECO:0007669"/>
    <property type="project" value="UniProtKB-SubCell"/>
</dbReference>
<reference evidence="14" key="1">
    <citation type="submission" date="2025-08" db="UniProtKB">
        <authorList>
            <consortium name="Ensembl"/>
        </authorList>
    </citation>
    <scope>IDENTIFICATION</scope>
</reference>
<keyword evidence="8" id="KW-0325">Glycoprotein</keyword>
<feature type="region of interest" description="Disordered" evidence="10">
    <location>
        <begin position="36"/>
        <end position="72"/>
    </location>
</feature>